<accession>A0A1M6VVA5</accession>
<feature type="domain" description="AB hydrolase-1" evidence="2">
    <location>
        <begin position="2"/>
        <end position="235"/>
    </location>
</feature>
<proteinExistence type="predicted"/>
<name>A0A1M6VVA5_9BACL</name>
<dbReference type="InterPro" id="IPR029058">
    <property type="entry name" value="AB_hydrolase_fold"/>
</dbReference>
<dbReference type="GO" id="GO:0016020">
    <property type="term" value="C:membrane"/>
    <property type="evidence" value="ECO:0007669"/>
    <property type="project" value="TreeGrafter"/>
</dbReference>
<dbReference type="AlphaFoldDB" id="A0A1M6VVA5"/>
<organism evidence="3 4">
    <name type="scientific">Alicyclobacillus tolerans</name>
    <dbReference type="NCBI Taxonomy" id="90970"/>
    <lineage>
        <taxon>Bacteria</taxon>
        <taxon>Bacillati</taxon>
        <taxon>Bacillota</taxon>
        <taxon>Bacilli</taxon>
        <taxon>Bacillales</taxon>
        <taxon>Alicyclobacillaceae</taxon>
        <taxon>Alicyclobacillus</taxon>
    </lineage>
</organism>
<dbReference type="PANTHER" id="PTHR43798">
    <property type="entry name" value="MONOACYLGLYCEROL LIPASE"/>
    <property type="match status" value="1"/>
</dbReference>
<protein>
    <submittedName>
        <fullName evidence="3">Proline iminopeptidase</fullName>
    </submittedName>
</protein>
<evidence type="ECO:0000313" key="4">
    <source>
        <dbReference type="Proteomes" id="UP000184016"/>
    </source>
</evidence>
<evidence type="ECO:0000256" key="1">
    <source>
        <dbReference type="ARBA" id="ARBA00022801"/>
    </source>
</evidence>
<dbReference type="InterPro" id="IPR050266">
    <property type="entry name" value="AB_hydrolase_sf"/>
</dbReference>
<keyword evidence="4" id="KW-1185">Reference proteome</keyword>
<dbReference type="GO" id="GO:0016787">
    <property type="term" value="F:hydrolase activity"/>
    <property type="evidence" value="ECO:0007669"/>
    <property type="project" value="UniProtKB-KW"/>
</dbReference>
<keyword evidence="1" id="KW-0378">Hydrolase</keyword>
<evidence type="ECO:0000259" key="2">
    <source>
        <dbReference type="Pfam" id="PF00561"/>
    </source>
</evidence>
<dbReference type="InterPro" id="IPR000073">
    <property type="entry name" value="AB_hydrolase_1"/>
</dbReference>
<gene>
    <name evidence="3" type="ORF">SAMN05443507_12446</name>
</gene>
<dbReference type="SUPFAM" id="SSF53474">
    <property type="entry name" value="alpha/beta-Hydrolases"/>
    <property type="match status" value="1"/>
</dbReference>
<dbReference type="PANTHER" id="PTHR43798:SF31">
    <property type="entry name" value="AB HYDROLASE SUPERFAMILY PROTEIN YCLE"/>
    <property type="match status" value="1"/>
</dbReference>
<dbReference type="Proteomes" id="UP000184016">
    <property type="component" value="Unassembled WGS sequence"/>
</dbReference>
<dbReference type="Gene3D" id="3.40.50.1820">
    <property type="entry name" value="alpha/beta hydrolase"/>
    <property type="match status" value="1"/>
</dbReference>
<evidence type="ECO:0000313" key="3">
    <source>
        <dbReference type="EMBL" id="SHK85472.1"/>
    </source>
</evidence>
<reference evidence="4" key="1">
    <citation type="submission" date="2016-11" db="EMBL/GenBank/DDBJ databases">
        <authorList>
            <person name="Varghese N."/>
            <person name="Submissions S."/>
        </authorList>
    </citation>
    <scope>NUCLEOTIDE SEQUENCE [LARGE SCALE GENOMIC DNA]</scope>
    <source>
        <strain evidence="4">USBA-503</strain>
    </source>
</reference>
<dbReference type="Pfam" id="PF00561">
    <property type="entry name" value="Abhydrolase_1"/>
    <property type="match status" value="1"/>
</dbReference>
<sequence length="250" mass="28109">MRLIAVDQRGVLRSPQIKDNDEFGLHDLVTDIEEIRQSLGISSWSVLGHSFGGYLGALYANLYPSSVDKLIFENATFHLGLSARSLLQGATMEYSKLGKRDMAKACLDLAFSSPSKSVSELWIEFTELTNGLDEHRNSLYVHAIDKDFFEQLVEQSPLSSEEWSKAGTHQQKLFEEGKVFDSLLGSIPTQSTLLLKGRFDYVMSLDQIHAYITGNPKTDVTVFDNSGHFPHAEEPQKFASEVIRYVHDEM</sequence>
<dbReference type="STRING" id="1830138.SAMN05443507_12446"/>
<dbReference type="EMBL" id="FRAF01000024">
    <property type="protein sequence ID" value="SHK85472.1"/>
    <property type="molecule type" value="Genomic_DNA"/>
</dbReference>